<feature type="compositionally biased region" description="Basic and acidic residues" evidence="1">
    <location>
        <begin position="277"/>
        <end position="299"/>
    </location>
</feature>
<gene>
    <name evidence="4" type="ORF">SAMN05421874_102337</name>
</gene>
<dbReference type="PROSITE" id="PS50835">
    <property type="entry name" value="IG_LIKE"/>
    <property type="match status" value="1"/>
</dbReference>
<feature type="region of interest" description="Disordered" evidence="1">
    <location>
        <begin position="227"/>
        <end position="250"/>
    </location>
</feature>
<dbReference type="SUPFAM" id="SSF56112">
    <property type="entry name" value="Protein kinase-like (PK-like)"/>
    <property type="match status" value="1"/>
</dbReference>
<keyword evidence="2" id="KW-0812">Transmembrane</keyword>
<evidence type="ECO:0000259" key="3">
    <source>
        <dbReference type="PROSITE" id="PS50835"/>
    </source>
</evidence>
<keyword evidence="2" id="KW-1133">Transmembrane helix</keyword>
<keyword evidence="5" id="KW-1185">Reference proteome</keyword>
<reference evidence="4 5" key="1">
    <citation type="submission" date="2016-10" db="EMBL/GenBank/DDBJ databases">
        <authorList>
            <person name="de Groot N.N."/>
        </authorList>
    </citation>
    <scope>NUCLEOTIDE SEQUENCE [LARGE SCALE GENOMIC DNA]</scope>
    <source>
        <strain evidence="4 5">CGMCC 4.5681</strain>
    </source>
</reference>
<dbReference type="Proteomes" id="UP000198683">
    <property type="component" value="Unassembled WGS sequence"/>
</dbReference>
<dbReference type="AlphaFoldDB" id="A0A1G8UZG9"/>
<dbReference type="OrthoDB" id="3328426at2"/>
<dbReference type="STRING" id="683260.SAMN05421874_102337"/>
<dbReference type="InterPro" id="IPR011009">
    <property type="entry name" value="Kinase-like_dom_sf"/>
</dbReference>
<proteinExistence type="predicted"/>
<organism evidence="4 5">
    <name type="scientific">Nonomuraea maritima</name>
    <dbReference type="NCBI Taxonomy" id="683260"/>
    <lineage>
        <taxon>Bacteria</taxon>
        <taxon>Bacillati</taxon>
        <taxon>Actinomycetota</taxon>
        <taxon>Actinomycetes</taxon>
        <taxon>Streptosporangiales</taxon>
        <taxon>Streptosporangiaceae</taxon>
        <taxon>Nonomuraea</taxon>
    </lineage>
</organism>
<evidence type="ECO:0000313" key="5">
    <source>
        <dbReference type="Proteomes" id="UP000198683"/>
    </source>
</evidence>
<feature type="domain" description="Ig-like" evidence="3">
    <location>
        <begin position="335"/>
        <end position="437"/>
    </location>
</feature>
<evidence type="ECO:0000256" key="1">
    <source>
        <dbReference type="SAM" id="MobiDB-lite"/>
    </source>
</evidence>
<dbReference type="InterPro" id="IPR007110">
    <property type="entry name" value="Ig-like_dom"/>
</dbReference>
<feature type="transmembrane region" description="Helical" evidence="2">
    <location>
        <begin position="311"/>
        <end position="328"/>
    </location>
</feature>
<name>A0A1G8UZG9_9ACTN</name>
<dbReference type="EMBL" id="FNFB01000002">
    <property type="protein sequence ID" value="SDJ59246.1"/>
    <property type="molecule type" value="Genomic_DNA"/>
</dbReference>
<keyword evidence="2" id="KW-0472">Membrane</keyword>
<evidence type="ECO:0000313" key="4">
    <source>
        <dbReference type="EMBL" id="SDJ59246.1"/>
    </source>
</evidence>
<dbReference type="RefSeq" id="WP_090760145.1">
    <property type="nucleotide sequence ID" value="NZ_FNFB01000002.1"/>
</dbReference>
<accession>A0A1G8UZG9</accession>
<evidence type="ECO:0000256" key="2">
    <source>
        <dbReference type="SAM" id="Phobius"/>
    </source>
</evidence>
<sequence length="437" mass="46197">MDDSGPGIAGFRLTTHTWMTELGHWIDAVSPDGRRAGALLFDPRIIGRPEVRDRVVRAVLTDQRLVHGGVTGLIPVADVVAAGDQVWLLTAQAVSPTVADLLDPAQAGSPVEPGGAASVLVDTARTLLALHAAGVTHGAVQPRTVVITPDGAALLSERGLTDAVRDRVSPPDDDVAGWAALARALAAPLRPAAGVLERAAATAGTYGLAAALDLLLDPRESRIDRGSLSRAARARSGFAQPSPYAPARHERDEGDIVTLLHVPAGATGPARSAPETTTREQRGETPAERIWRSGRDSTTARRRRSRRRRTVLSAVVLALILTGAAVAWQRLGAVPELAVTSVEVAAPEETQGCDTVAAVTGTVVTNGAPGEIVYEWTKNLDDDVVKGKLRTRSDRTSYTLPLRWTLRGEGDVTATATLRIIEPGPVRSYRASFDYTC</sequence>
<protein>
    <recommendedName>
        <fullName evidence="3">Ig-like domain-containing protein</fullName>
    </recommendedName>
</protein>
<dbReference type="Gene3D" id="1.10.510.10">
    <property type="entry name" value="Transferase(Phosphotransferase) domain 1"/>
    <property type="match status" value="1"/>
</dbReference>
<feature type="region of interest" description="Disordered" evidence="1">
    <location>
        <begin position="263"/>
        <end position="305"/>
    </location>
</feature>